<feature type="transmembrane region" description="Helical" evidence="4">
    <location>
        <begin position="340"/>
        <end position="363"/>
    </location>
</feature>
<name>A0A538UAC9_UNCEI</name>
<dbReference type="InterPro" id="IPR029063">
    <property type="entry name" value="SAM-dependent_MTases_sf"/>
</dbReference>
<dbReference type="PROSITE" id="PS01184">
    <property type="entry name" value="UBIE_2"/>
    <property type="match status" value="1"/>
</dbReference>
<dbReference type="EMBL" id="VBPB01000090">
    <property type="protein sequence ID" value="TMQ72861.1"/>
    <property type="molecule type" value="Genomic_DNA"/>
</dbReference>
<sequence length="369" mass="39880">MGHASSSSLFISRAEHIPTVDDTPQHSDPDRFRPHAARELGGMFDQVSGRYDLLNRIMTLGQDHAWREAMWRGVPESAHAVLDLCTGSGVSLPGLRRPGRLVIGADVSLGMLERAAERQGRSGWAPRLVGADGFALPLRDHSLDAVTIAFGIRNLRPLADALAELTRVLRPGGTLVVLEATAPAPGPFAPFHRFYLERLVPLAGRMSADATAYAYLSRSIFEFGAGPEFEAGLAAAGFEVTVRRRFMLGATRLWIARRLAATGQKMAHPSALPLQDARAHEQDGVSRPSLPGARSSEWRVWAGVQFLLSAAITVALGQGLAAFGKSAPDLPLPGWQRPAAWLLIVGGLVFFAVRSLLLLLRFLSRTPRA</sequence>
<dbReference type="GO" id="GO:0008168">
    <property type="term" value="F:methyltransferase activity"/>
    <property type="evidence" value="ECO:0007669"/>
    <property type="project" value="UniProtKB-KW"/>
</dbReference>
<reference evidence="5 6" key="1">
    <citation type="journal article" date="2019" name="Nat. Microbiol.">
        <title>Mediterranean grassland soil C-N compound turnover is dependent on rainfall and depth, and is mediated by genomically divergent microorganisms.</title>
        <authorList>
            <person name="Diamond S."/>
            <person name="Andeer P.F."/>
            <person name="Li Z."/>
            <person name="Crits-Christoph A."/>
            <person name="Burstein D."/>
            <person name="Anantharaman K."/>
            <person name="Lane K.R."/>
            <person name="Thomas B.C."/>
            <person name="Pan C."/>
            <person name="Northen T.R."/>
            <person name="Banfield J.F."/>
        </authorList>
    </citation>
    <scope>NUCLEOTIDE SEQUENCE [LARGE SCALE GENOMIC DNA]</scope>
    <source>
        <strain evidence="5">WS_11</strain>
    </source>
</reference>
<dbReference type="PANTHER" id="PTHR43591">
    <property type="entry name" value="METHYLTRANSFERASE"/>
    <property type="match status" value="1"/>
</dbReference>
<dbReference type="Pfam" id="PF01209">
    <property type="entry name" value="Ubie_methyltran"/>
    <property type="match status" value="1"/>
</dbReference>
<dbReference type="GO" id="GO:0032259">
    <property type="term" value="P:methylation"/>
    <property type="evidence" value="ECO:0007669"/>
    <property type="project" value="UniProtKB-KW"/>
</dbReference>
<dbReference type="GO" id="GO:0042181">
    <property type="term" value="P:ketone biosynthetic process"/>
    <property type="evidence" value="ECO:0007669"/>
    <property type="project" value="UniProtKB-ARBA"/>
</dbReference>
<proteinExistence type="predicted"/>
<dbReference type="SUPFAM" id="SSF53335">
    <property type="entry name" value="S-adenosyl-L-methionine-dependent methyltransferases"/>
    <property type="match status" value="1"/>
</dbReference>
<dbReference type="CDD" id="cd02440">
    <property type="entry name" value="AdoMet_MTases"/>
    <property type="match status" value="1"/>
</dbReference>
<evidence type="ECO:0000313" key="6">
    <source>
        <dbReference type="Proteomes" id="UP000319771"/>
    </source>
</evidence>
<evidence type="ECO:0000256" key="1">
    <source>
        <dbReference type="ARBA" id="ARBA00022603"/>
    </source>
</evidence>
<protein>
    <submittedName>
        <fullName evidence="5">Ubiquinone/menaquinone biosynthesis methyltransferase</fullName>
        <ecNumber evidence="5">2.1.1.-</ecNumber>
    </submittedName>
</protein>
<organism evidence="5 6">
    <name type="scientific">Eiseniibacteriota bacterium</name>
    <dbReference type="NCBI Taxonomy" id="2212470"/>
    <lineage>
        <taxon>Bacteria</taxon>
        <taxon>Candidatus Eiseniibacteriota</taxon>
    </lineage>
</organism>
<dbReference type="EC" id="2.1.1.-" evidence="5"/>
<evidence type="ECO:0000313" key="5">
    <source>
        <dbReference type="EMBL" id="TMQ72861.1"/>
    </source>
</evidence>
<gene>
    <name evidence="5" type="ORF">E6K81_06245</name>
</gene>
<keyword evidence="5" id="KW-0830">Ubiquinone</keyword>
<accession>A0A538UAC9</accession>
<keyword evidence="3" id="KW-0949">S-adenosyl-L-methionine</keyword>
<dbReference type="NCBIfam" id="TIGR01934">
    <property type="entry name" value="MenG_MenH_UbiE"/>
    <property type="match status" value="1"/>
</dbReference>
<evidence type="ECO:0000256" key="3">
    <source>
        <dbReference type="ARBA" id="ARBA00022691"/>
    </source>
</evidence>
<dbReference type="PANTHER" id="PTHR43591:SF24">
    <property type="entry name" value="2-METHOXY-6-POLYPRENYL-1,4-BENZOQUINOL METHYLASE, MITOCHONDRIAL"/>
    <property type="match status" value="1"/>
</dbReference>
<comment type="caution">
    <text evidence="5">The sequence shown here is derived from an EMBL/GenBank/DDBJ whole genome shotgun (WGS) entry which is preliminary data.</text>
</comment>
<dbReference type="AlphaFoldDB" id="A0A538UAC9"/>
<dbReference type="InterPro" id="IPR023576">
    <property type="entry name" value="UbiE/COQ5_MeTrFase_CS"/>
</dbReference>
<evidence type="ECO:0000256" key="4">
    <source>
        <dbReference type="SAM" id="Phobius"/>
    </source>
</evidence>
<dbReference type="PROSITE" id="PS51608">
    <property type="entry name" value="SAM_MT_UBIE"/>
    <property type="match status" value="1"/>
</dbReference>
<feature type="transmembrane region" description="Helical" evidence="4">
    <location>
        <begin position="300"/>
        <end position="320"/>
    </location>
</feature>
<keyword evidence="4" id="KW-1133">Transmembrane helix</keyword>
<dbReference type="Gene3D" id="3.40.50.150">
    <property type="entry name" value="Vaccinia Virus protein VP39"/>
    <property type="match status" value="1"/>
</dbReference>
<dbReference type="InterPro" id="IPR004033">
    <property type="entry name" value="UbiE/COQ5_MeTrFase"/>
</dbReference>
<keyword evidence="1 5" id="KW-0489">Methyltransferase</keyword>
<keyword evidence="4" id="KW-0472">Membrane</keyword>
<dbReference type="Proteomes" id="UP000319771">
    <property type="component" value="Unassembled WGS sequence"/>
</dbReference>
<evidence type="ECO:0000256" key="2">
    <source>
        <dbReference type="ARBA" id="ARBA00022679"/>
    </source>
</evidence>
<keyword evidence="2 5" id="KW-0808">Transferase</keyword>
<keyword evidence="4" id="KW-0812">Transmembrane</keyword>